<comment type="caution">
    <text evidence="1">The sequence shown here is derived from an EMBL/GenBank/DDBJ whole genome shotgun (WGS) entry which is preliminary data.</text>
</comment>
<proteinExistence type="predicted"/>
<dbReference type="EMBL" id="BAABUK010000043">
    <property type="protein sequence ID" value="GAA5817505.1"/>
    <property type="molecule type" value="Genomic_DNA"/>
</dbReference>
<organism evidence="1 2">
    <name type="scientific">Mucor flavus</name>
    <dbReference type="NCBI Taxonomy" id="439312"/>
    <lineage>
        <taxon>Eukaryota</taxon>
        <taxon>Fungi</taxon>
        <taxon>Fungi incertae sedis</taxon>
        <taxon>Mucoromycota</taxon>
        <taxon>Mucoromycotina</taxon>
        <taxon>Mucoromycetes</taxon>
        <taxon>Mucorales</taxon>
        <taxon>Mucorineae</taxon>
        <taxon>Mucoraceae</taxon>
        <taxon>Mucor</taxon>
    </lineage>
</organism>
<dbReference type="Proteomes" id="UP001473302">
    <property type="component" value="Unassembled WGS sequence"/>
</dbReference>
<protein>
    <submittedName>
        <fullName evidence="1">Uncharacterized protein</fullName>
    </submittedName>
</protein>
<reference evidence="1 2" key="1">
    <citation type="submission" date="2024-04" db="EMBL/GenBank/DDBJ databases">
        <title>genome sequences of Mucor flavus KT1a and Helicostylum pulchrum KT1b strains isolated from the surface of a dry-aged beef.</title>
        <authorList>
            <person name="Toyotome T."/>
            <person name="Hosono M."/>
            <person name="Torimaru M."/>
            <person name="Fukuda K."/>
            <person name="Mikami N."/>
        </authorList>
    </citation>
    <scope>NUCLEOTIDE SEQUENCE [LARGE SCALE GENOMIC DNA]</scope>
    <source>
        <strain evidence="1 2">KT1a</strain>
    </source>
</reference>
<evidence type="ECO:0000313" key="1">
    <source>
        <dbReference type="EMBL" id="GAA5817505.1"/>
    </source>
</evidence>
<name>A0ABP9ZEG9_9FUNG</name>
<sequence>MYDNDFHGPDKASSIIGLEIFDDLKIEFWRYSVDFVYESLKYPFLNFPKVQSFKLYYSENQHQGIVSVIGYTHKKEELMGSDQSNYTINLLEIEYASPAQRHFDLVTTYSKDIAVISYKSFRCGYLYDRPVINLTVFKKLKSFIYTTEGRNDSQDSYVVLLKYTNGEEQYYYPYEEKREKAQVEDVGDSTTTTPNPTVCCVKSTTTTVMKLTARIF</sequence>
<accession>A0ABP9ZEG9</accession>
<keyword evidence="2" id="KW-1185">Reference proteome</keyword>
<gene>
    <name evidence="1" type="ORF">MFLAVUS_011053</name>
</gene>
<evidence type="ECO:0000313" key="2">
    <source>
        <dbReference type="Proteomes" id="UP001473302"/>
    </source>
</evidence>